<sequence length="100" mass="11569">MVGFLVEYTIHDDDDGSIRDIVESILTLRNYYYQGTTLYYMENRSVGVKILNNYNIGNICNNEKKELLKLIKNKAINDYKIYDINNYIEIQVFAVAGGSD</sequence>
<dbReference type="Proteomes" id="UP000324707">
    <property type="component" value="Unassembled WGS sequence"/>
</dbReference>
<proteinExistence type="predicted"/>
<dbReference type="RefSeq" id="WP_147736366.1">
    <property type="nucleotide sequence ID" value="NZ_SAXX01000011.1"/>
</dbReference>
<protein>
    <submittedName>
        <fullName evidence="1">Uncharacterized protein</fullName>
    </submittedName>
</protein>
<gene>
    <name evidence="1" type="ORF">EPJ69_04550</name>
</gene>
<evidence type="ECO:0000313" key="1">
    <source>
        <dbReference type="EMBL" id="TXJ33655.1"/>
    </source>
</evidence>
<accession>A0A5C8E7G2</accession>
<dbReference type="EMBL" id="SAXX01000011">
    <property type="protein sequence ID" value="TXJ33655.1"/>
    <property type="molecule type" value="Genomic_DNA"/>
</dbReference>
<organism evidence="1 2">
    <name type="scientific">Brachyspira aalborgi</name>
    <dbReference type="NCBI Taxonomy" id="29522"/>
    <lineage>
        <taxon>Bacteria</taxon>
        <taxon>Pseudomonadati</taxon>
        <taxon>Spirochaetota</taxon>
        <taxon>Spirochaetia</taxon>
        <taxon>Brachyspirales</taxon>
        <taxon>Brachyspiraceae</taxon>
        <taxon>Brachyspira</taxon>
    </lineage>
</organism>
<dbReference type="AlphaFoldDB" id="A0A5C8E7G2"/>
<evidence type="ECO:0000313" key="2">
    <source>
        <dbReference type="Proteomes" id="UP000324707"/>
    </source>
</evidence>
<comment type="caution">
    <text evidence="1">The sequence shown here is derived from an EMBL/GenBank/DDBJ whole genome shotgun (WGS) entry which is preliminary data.</text>
</comment>
<name>A0A5C8E7G2_9SPIR</name>
<reference evidence="1 2" key="1">
    <citation type="journal article" date="1992" name="Lakartidningen">
        <title>[Penicillin V and not amoxicillin is the first choice preparation in acute otitis].</title>
        <authorList>
            <person name="Kamme C."/>
            <person name="Lundgren K."/>
            <person name="Prellner K."/>
        </authorList>
    </citation>
    <scope>NUCLEOTIDE SEQUENCE [LARGE SCALE GENOMIC DNA]</scope>
    <source>
        <strain evidence="1 2">PC5538III-lc</strain>
    </source>
</reference>